<evidence type="ECO:0000313" key="2">
    <source>
        <dbReference type="Proteomes" id="UP000680750"/>
    </source>
</evidence>
<dbReference type="Gene3D" id="3.90.70.10">
    <property type="entry name" value="Cysteine proteinases"/>
    <property type="match status" value="1"/>
</dbReference>
<name>A0A810KV42_9ACTN</name>
<accession>A0A810KV42</accession>
<proteinExistence type="predicted"/>
<dbReference type="RefSeq" id="WP_030444963.1">
    <property type="nucleotide sequence ID" value="NZ_AP023354.1"/>
</dbReference>
<evidence type="ECO:0008006" key="3">
    <source>
        <dbReference type="Google" id="ProtNLM"/>
    </source>
</evidence>
<dbReference type="KEGG" id="aser:Asera_00860"/>
<protein>
    <recommendedName>
        <fullName evidence="3">Butirosin biosynthesis protein H-like</fullName>
    </recommendedName>
</protein>
<evidence type="ECO:0000313" key="1">
    <source>
        <dbReference type="EMBL" id="BCJ25978.1"/>
    </source>
</evidence>
<dbReference type="AlphaFoldDB" id="A0A810KV42"/>
<keyword evidence="2" id="KW-1185">Reference proteome</keyword>
<dbReference type="OrthoDB" id="8065844at2"/>
<reference evidence="1" key="1">
    <citation type="submission" date="2020-08" db="EMBL/GenBank/DDBJ databases">
        <title>Whole genome shotgun sequence of Actinocatenispora sera NBRC 101916.</title>
        <authorList>
            <person name="Komaki H."/>
            <person name="Tamura T."/>
        </authorList>
    </citation>
    <scope>NUCLEOTIDE SEQUENCE</scope>
    <source>
        <strain evidence="1">NBRC 101916</strain>
    </source>
</reference>
<sequence>MTNYTGSGPYCYANSLAMVLGDAAPPTGTIEVLTGSPFGFELLGGTMPLFDPYGWEPETGLDAAIAALGWRCEYSNGGDPETASAEQAWQRLRRALVRGPAIAGALDMGLLSFQPGTPTEDGIDHYVVVLEADDDRVLLHDPHGHPYATLDRAAFLTAWRGDRVPYLDTSYVLRSGFTAARPCTVDDAVRATLPAATAWLRGRDDRPVPPGTLANAAGLEALAERAAAGLPDAVRGHLAYFAIRVGARRLADAARCLRGLALDAAADLATEQARLVGALQYPVVARDDAAVAALLRRLAPTYDRLAAALAH</sequence>
<organism evidence="1 2">
    <name type="scientific">Actinocatenispora sera</name>
    <dbReference type="NCBI Taxonomy" id="390989"/>
    <lineage>
        <taxon>Bacteria</taxon>
        <taxon>Bacillati</taxon>
        <taxon>Actinomycetota</taxon>
        <taxon>Actinomycetes</taxon>
        <taxon>Micromonosporales</taxon>
        <taxon>Micromonosporaceae</taxon>
        <taxon>Actinocatenispora</taxon>
    </lineage>
</organism>
<dbReference type="EMBL" id="AP023354">
    <property type="protein sequence ID" value="BCJ25978.1"/>
    <property type="molecule type" value="Genomic_DNA"/>
</dbReference>
<dbReference type="Proteomes" id="UP000680750">
    <property type="component" value="Chromosome"/>
</dbReference>
<gene>
    <name evidence="1" type="ORF">Asera_00860</name>
</gene>